<dbReference type="EMBL" id="NWUX01000008">
    <property type="protein sequence ID" value="PCF95585.1"/>
    <property type="molecule type" value="Genomic_DNA"/>
</dbReference>
<protein>
    <submittedName>
        <fullName evidence="1">Uncharacterized protein</fullName>
    </submittedName>
</protein>
<dbReference type="Gene3D" id="3.20.20.450">
    <property type="entry name" value="EAL domain"/>
    <property type="match status" value="1"/>
</dbReference>
<dbReference type="AlphaFoldDB" id="A0A2A4HN10"/>
<gene>
    <name evidence="1" type="ORF">CPA45_11065</name>
</gene>
<sequence length="279" mass="31811">MPLTQVTNYLNEHLYVFNPNASLQHHAAFHWEDGRIWGQLYNLTLYPSQQPIFSLERLDIAAWEAGVEIRDQHDVPHPPDWLYFLSWNQEDVVFLDRFLRVLHALNHLALNGASTKPLIVDVHWRHIQAVEVSHGSVFESLLTQLGLHPSQVVLRLDGSVVLEEEHAQAAAHSFHQRGYPLLAQAVPLGTTSKEWQRLKQNGIRWVTPPPDALPLARKSREHFPRLTEWSKDARLAGLKVWWPKLDRPGDLGIMTQLEPTLVSGEQLSEFDRATAVTGG</sequence>
<dbReference type="Proteomes" id="UP000218677">
    <property type="component" value="Unassembled WGS sequence"/>
</dbReference>
<proteinExistence type="predicted"/>
<evidence type="ECO:0000313" key="2">
    <source>
        <dbReference type="Proteomes" id="UP000218677"/>
    </source>
</evidence>
<dbReference type="SUPFAM" id="SSF141868">
    <property type="entry name" value="EAL domain-like"/>
    <property type="match status" value="1"/>
</dbReference>
<reference evidence="2" key="1">
    <citation type="submission" date="2017-09" db="EMBL/GenBank/DDBJ databases">
        <authorList>
            <person name="Cho G.-S."/>
            <person name="Oguntoyinbo F.A."/>
            <person name="Cnockaert M."/>
            <person name="Kabisch J."/>
            <person name="Neve H."/>
            <person name="Bockelmann W."/>
            <person name="Wenning M."/>
            <person name="Franz C.M."/>
            <person name="Vandamme P."/>
        </authorList>
    </citation>
    <scope>NUCLEOTIDE SEQUENCE [LARGE SCALE GENOMIC DNA]</scope>
    <source>
        <strain evidence="2">MBT G8648</strain>
    </source>
</reference>
<name>A0A2A4HN10_9GAMM</name>
<evidence type="ECO:0000313" key="1">
    <source>
        <dbReference type="EMBL" id="PCF95585.1"/>
    </source>
</evidence>
<organism evidence="1 2">
    <name type="scientific">Vreelandella nigrificans</name>
    <dbReference type="NCBI Taxonomy" id="2042704"/>
    <lineage>
        <taxon>Bacteria</taxon>
        <taxon>Pseudomonadati</taxon>
        <taxon>Pseudomonadota</taxon>
        <taxon>Gammaproteobacteria</taxon>
        <taxon>Oceanospirillales</taxon>
        <taxon>Halomonadaceae</taxon>
        <taxon>Vreelandella</taxon>
    </lineage>
</organism>
<dbReference type="InterPro" id="IPR035919">
    <property type="entry name" value="EAL_sf"/>
</dbReference>
<accession>A0A2A4HN10</accession>
<dbReference type="RefSeq" id="WP_096651602.1">
    <property type="nucleotide sequence ID" value="NZ_NWUX01000008.1"/>
</dbReference>
<dbReference type="OrthoDB" id="1673646at2"/>
<comment type="caution">
    <text evidence="1">The sequence shown here is derived from an EMBL/GenBank/DDBJ whole genome shotgun (WGS) entry which is preliminary data.</text>
</comment>
<keyword evidence="2" id="KW-1185">Reference proteome</keyword>